<dbReference type="PANTHER" id="PTHR31072">
    <property type="entry name" value="TRANSCRIPTION FACTOR TCP4-RELATED"/>
    <property type="match status" value="1"/>
</dbReference>
<dbReference type="EMBL" id="QZWG01000020">
    <property type="protein sequence ID" value="RZB42484.1"/>
    <property type="molecule type" value="Genomic_DNA"/>
</dbReference>
<protein>
    <submittedName>
        <fullName evidence="7">Transcription factor TCP14</fullName>
    </submittedName>
</protein>
<accession>A0A445F132</accession>
<gene>
    <name evidence="7" type="ORF">D0Y65_053172</name>
</gene>
<dbReference type="GO" id="GO:0003700">
    <property type="term" value="F:DNA-binding transcription factor activity"/>
    <property type="evidence" value="ECO:0007669"/>
    <property type="project" value="InterPro"/>
</dbReference>
<evidence type="ECO:0000256" key="1">
    <source>
        <dbReference type="ARBA" id="ARBA00004123"/>
    </source>
</evidence>
<dbReference type="AlphaFoldDB" id="A0A445F132"/>
<dbReference type="InterPro" id="IPR017887">
    <property type="entry name" value="TF_TCP_subgr"/>
</dbReference>
<keyword evidence="8" id="KW-1185">Reference proteome</keyword>
<keyword evidence="3" id="KW-0238">DNA-binding</keyword>
<proteinExistence type="predicted"/>
<dbReference type="GO" id="GO:0043565">
    <property type="term" value="F:sequence-specific DNA binding"/>
    <property type="evidence" value="ECO:0007669"/>
    <property type="project" value="TreeGrafter"/>
</dbReference>
<evidence type="ECO:0000313" key="7">
    <source>
        <dbReference type="EMBL" id="RZB42484.1"/>
    </source>
</evidence>
<keyword evidence="2" id="KW-0805">Transcription regulation</keyword>
<keyword evidence="5" id="KW-0539">Nucleus</keyword>
<dbReference type="GO" id="GO:0005634">
    <property type="term" value="C:nucleus"/>
    <property type="evidence" value="ECO:0007669"/>
    <property type="project" value="UniProtKB-SubCell"/>
</dbReference>
<evidence type="ECO:0000256" key="2">
    <source>
        <dbReference type="ARBA" id="ARBA00023015"/>
    </source>
</evidence>
<dbReference type="Proteomes" id="UP000289340">
    <property type="component" value="Chromosome 20"/>
</dbReference>
<dbReference type="PANTHER" id="PTHR31072:SF243">
    <property type="entry name" value="TRANSCRIPTION FACTOR PCF1-LIKE"/>
    <property type="match status" value="1"/>
</dbReference>
<dbReference type="InterPro" id="IPR005333">
    <property type="entry name" value="Transcription_factor_TCP"/>
</dbReference>
<organism evidence="7 8">
    <name type="scientific">Glycine soja</name>
    <name type="common">Wild soybean</name>
    <dbReference type="NCBI Taxonomy" id="3848"/>
    <lineage>
        <taxon>Eukaryota</taxon>
        <taxon>Viridiplantae</taxon>
        <taxon>Streptophyta</taxon>
        <taxon>Embryophyta</taxon>
        <taxon>Tracheophyta</taxon>
        <taxon>Spermatophyta</taxon>
        <taxon>Magnoliopsida</taxon>
        <taxon>eudicotyledons</taxon>
        <taxon>Gunneridae</taxon>
        <taxon>Pentapetalae</taxon>
        <taxon>rosids</taxon>
        <taxon>fabids</taxon>
        <taxon>Fabales</taxon>
        <taxon>Fabaceae</taxon>
        <taxon>Papilionoideae</taxon>
        <taxon>50 kb inversion clade</taxon>
        <taxon>NPAAA clade</taxon>
        <taxon>indigoferoid/millettioid clade</taxon>
        <taxon>Phaseoleae</taxon>
        <taxon>Glycine</taxon>
        <taxon>Glycine subgen. Soja</taxon>
    </lineage>
</organism>
<evidence type="ECO:0000256" key="5">
    <source>
        <dbReference type="ARBA" id="ARBA00023242"/>
    </source>
</evidence>
<evidence type="ECO:0000313" key="8">
    <source>
        <dbReference type="Proteomes" id="UP000289340"/>
    </source>
</evidence>
<comment type="caution">
    <text evidence="7">The sequence shown here is derived from an EMBL/GenBank/DDBJ whole genome shotgun (WGS) entry which is preliminary data.</text>
</comment>
<dbReference type="Pfam" id="PF03634">
    <property type="entry name" value="TCP"/>
    <property type="match status" value="1"/>
</dbReference>
<comment type="subcellular location">
    <subcellularLocation>
        <location evidence="1">Nucleus</location>
    </subcellularLocation>
</comment>
<sequence length="168" mass="18425">MSPMDNMGVERGYDYCPAKKGPSVMKTKKPCSKGNKKDCHIKVNGRDRRVRVSTICAARIFQLTCELGNKTNGETIEWLLRQAEPSIIAATGTGIMPSNTTVTNNTSSIISATCANFLPSNNTTLVPPNTIVTQDSNLVTNVASARIEQQIPPFDFDFDWLQHSDLGF</sequence>
<evidence type="ECO:0000259" key="6">
    <source>
        <dbReference type="PROSITE" id="PS51369"/>
    </source>
</evidence>
<reference evidence="7 8" key="1">
    <citation type="submission" date="2018-09" db="EMBL/GenBank/DDBJ databases">
        <title>A high-quality reference genome of wild soybean provides a powerful tool to mine soybean genomes.</title>
        <authorList>
            <person name="Xie M."/>
            <person name="Chung C.Y.L."/>
            <person name="Li M.-W."/>
            <person name="Wong F.-L."/>
            <person name="Chan T.-F."/>
            <person name="Lam H.-M."/>
        </authorList>
    </citation>
    <scope>NUCLEOTIDE SEQUENCE [LARGE SCALE GENOMIC DNA]</scope>
    <source>
        <strain evidence="8">cv. W05</strain>
        <tissue evidence="7">Hypocotyl of etiolated seedlings</tissue>
    </source>
</reference>
<name>A0A445F132_GLYSO</name>
<evidence type="ECO:0000256" key="4">
    <source>
        <dbReference type="ARBA" id="ARBA00023163"/>
    </source>
</evidence>
<evidence type="ECO:0000256" key="3">
    <source>
        <dbReference type="ARBA" id="ARBA00023125"/>
    </source>
</evidence>
<keyword evidence="4" id="KW-0804">Transcription</keyword>
<feature type="domain" description="TCP" evidence="6">
    <location>
        <begin position="36"/>
        <end position="90"/>
    </location>
</feature>
<dbReference type="PROSITE" id="PS51369">
    <property type="entry name" value="TCP"/>
    <property type="match status" value="1"/>
</dbReference>